<reference evidence="1 2" key="1">
    <citation type="submission" date="2020-06" db="EMBL/GenBank/DDBJ databases">
        <authorList>
            <person name="Li R."/>
            <person name="Bekaert M."/>
        </authorList>
    </citation>
    <scope>NUCLEOTIDE SEQUENCE [LARGE SCALE GENOMIC DNA]</scope>
    <source>
        <strain evidence="2">wild</strain>
    </source>
</reference>
<sequence length="233" mass="26731">MEKYGGNFQKIKNKISFICDAIPMCYTGNHELCRRHSFACKGGKKFWLKNSSFLNSMFKILNTIENISEIRKCILYRLGPDALNRTKLNLNTQKVEGFNRSLRRSLPKNVTFTKNFEGRVHAAVHSVNLGPGESLMLICDQLGTPVTAGSSVEQSLKSIQKLINYKKSIKSHLNIKNHCLTKGSIFIKRTQSRRRIETMKKINFYPTPTRKLLGKKQEHGYAKVKRVHRTSKN</sequence>
<organism evidence="1 2">
    <name type="scientific">Mytilus coruscus</name>
    <name type="common">Sea mussel</name>
    <dbReference type="NCBI Taxonomy" id="42192"/>
    <lineage>
        <taxon>Eukaryota</taxon>
        <taxon>Metazoa</taxon>
        <taxon>Spiralia</taxon>
        <taxon>Lophotrochozoa</taxon>
        <taxon>Mollusca</taxon>
        <taxon>Bivalvia</taxon>
        <taxon>Autobranchia</taxon>
        <taxon>Pteriomorphia</taxon>
        <taxon>Mytilida</taxon>
        <taxon>Mytiloidea</taxon>
        <taxon>Mytilidae</taxon>
        <taxon>Mytilinae</taxon>
        <taxon>Mytilus</taxon>
    </lineage>
</organism>
<evidence type="ECO:0000313" key="1">
    <source>
        <dbReference type="EMBL" id="CAC5400694.1"/>
    </source>
</evidence>
<dbReference type="Proteomes" id="UP000507470">
    <property type="component" value="Unassembled WGS sequence"/>
</dbReference>
<protein>
    <submittedName>
        <fullName evidence="1">Uncharacterized protein</fullName>
    </submittedName>
</protein>
<proteinExistence type="predicted"/>
<evidence type="ECO:0000313" key="2">
    <source>
        <dbReference type="Proteomes" id="UP000507470"/>
    </source>
</evidence>
<accession>A0A6J8D0J9</accession>
<gene>
    <name evidence="1" type="ORF">MCOR_34852</name>
</gene>
<keyword evidence="2" id="KW-1185">Reference proteome</keyword>
<dbReference type="AlphaFoldDB" id="A0A6J8D0J9"/>
<dbReference type="EMBL" id="CACVKT020006287">
    <property type="protein sequence ID" value="CAC5400694.1"/>
    <property type="molecule type" value="Genomic_DNA"/>
</dbReference>
<dbReference type="OrthoDB" id="6122456at2759"/>
<name>A0A6J8D0J9_MYTCO</name>